<reference evidence="2" key="1">
    <citation type="submission" date="2019-04" db="EMBL/GenBank/DDBJ databases">
        <authorList>
            <person name="Pan Q."/>
        </authorList>
    </citation>
    <scope>NUCLEOTIDE SEQUENCE</scope>
</reference>
<organism evidence="2">
    <name type="scientific">Pyricularia oryzae</name>
    <name type="common">Rice blast fungus</name>
    <name type="synonym">Magnaporthe oryzae</name>
    <dbReference type="NCBI Taxonomy" id="318829"/>
    <lineage>
        <taxon>Eukaryota</taxon>
        <taxon>Fungi</taxon>
        <taxon>Dikarya</taxon>
        <taxon>Ascomycota</taxon>
        <taxon>Pezizomycotina</taxon>
        <taxon>Sordariomycetes</taxon>
        <taxon>Sordariomycetidae</taxon>
        <taxon>Magnaporthales</taxon>
        <taxon>Pyriculariaceae</taxon>
        <taxon>Pyricularia</taxon>
    </lineage>
</organism>
<proteinExistence type="predicted"/>
<dbReference type="AlphaFoldDB" id="A0A858LWB5"/>
<protein>
    <submittedName>
        <fullName evidence="2">AvrPii-T protein</fullName>
    </submittedName>
</protein>
<feature type="signal peptide" evidence="1">
    <location>
        <begin position="1"/>
        <end position="19"/>
    </location>
</feature>
<dbReference type="EMBL" id="MK830672">
    <property type="protein sequence ID" value="QIV14039.1"/>
    <property type="molecule type" value="Genomic_DNA"/>
</dbReference>
<name>A0A858LWB5_PYROR</name>
<keyword evidence="1" id="KW-0732">Signal</keyword>
<accession>A0A858LWB5</accession>
<evidence type="ECO:0000256" key="1">
    <source>
        <dbReference type="SAM" id="SignalP"/>
    </source>
</evidence>
<evidence type="ECO:0000313" key="2">
    <source>
        <dbReference type="EMBL" id="QIV14039.1"/>
    </source>
</evidence>
<dbReference type="SMR" id="A0A858LWB5"/>
<feature type="chain" id="PRO_5032429383" evidence="1">
    <location>
        <begin position="20"/>
        <end position="71"/>
    </location>
</feature>
<sequence>MQLSKITLAIAFYAVGIAALPTPACRNGNTKGATVRGAKLEARGDDDYLHYCSRCGFGSDDSNAYFNHKCS</sequence>